<reference evidence="12 13" key="1">
    <citation type="submission" date="2023-07" db="EMBL/GenBank/DDBJ databases">
        <title>Comparative genomics of wheat-associated soil bacteria to identify genetic determinants of phenazine resistance.</title>
        <authorList>
            <person name="Mouncey N."/>
        </authorList>
    </citation>
    <scope>NUCLEOTIDE SEQUENCE [LARGE SCALE GENOMIC DNA]</scope>
    <source>
        <strain evidence="12 13">B2I6</strain>
    </source>
</reference>
<proteinExistence type="inferred from homology"/>
<dbReference type="CDD" id="cd07477">
    <property type="entry name" value="Peptidases_S8_Subtilisin_subset"/>
    <property type="match status" value="1"/>
</dbReference>
<evidence type="ECO:0000313" key="13">
    <source>
        <dbReference type="Proteomes" id="UP001230654"/>
    </source>
</evidence>
<evidence type="ECO:0000256" key="6">
    <source>
        <dbReference type="PROSITE-ProRule" id="PRU01240"/>
    </source>
</evidence>
<evidence type="ECO:0000256" key="5">
    <source>
        <dbReference type="ARBA" id="ARBA00022825"/>
    </source>
</evidence>
<dbReference type="PROSITE" id="PS00136">
    <property type="entry name" value="SUBTILASE_ASP"/>
    <property type="match status" value="1"/>
</dbReference>
<gene>
    <name evidence="12" type="ORF">QF030_004879</name>
</gene>
<dbReference type="PRINTS" id="PR00723">
    <property type="entry name" value="SUBTILISIN"/>
</dbReference>
<comment type="caution">
    <text evidence="12">The sequence shown here is derived from an EMBL/GenBank/DDBJ whole genome shotgun (WGS) entry which is preliminary data.</text>
</comment>
<keyword evidence="4 6" id="KW-0378">Hydrolase</keyword>
<dbReference type="InterPro" id="IPR036852">
    <property type="entry name" value="Peptidase_S8/S53_dom_sf"/>
</dbReference>
<keyword evidence="2 6" id="KW-0645">Protease</keyword>
<dbReference type="InterPro" id="IPR037045">
    <property type="entry name" value="S8pro/Inhibitor_I9_sf"/>
</dbReference>
<dbReference type="EC" id="3.4.21.66" evidence="12"/>
<evidence type="ECO:0000256" key="4">
    <source>
        <dbReference type="ARBA" id="ARBA00022801"/>
    </source>
</evidence>
<dbReference type="PANTHER" id="PTHR43806">
    <property type="entry name" value="PEPTIDASE S8"/>
    <property type="match status" value="1"/>
</dbReference>
<comment type="similarity">
    <text evidence="1 6 7">Belongs to the peptidase S8 family.</text>
</comment>
<dbReference type="GO" id="GO:0016787">
    <property type="term" value="F:hydrolase activity"/>
    <property type="evidence" value="ECO:0007669"/>
    <property type="project" value="UniProtKB-KW"/>
</dbReference>
<dbReference type="PROSITE" id="PS00138">
    <property type="entry name" value="SUBTILASE_SER"/>
    <property type="match status" value="1"/>
</dbReference>
<dbReference type="PANTHER" id="PTHR43806:SF11">
    <property type="entry name" value="CEREVISIN-RELATED"/>
    <property type="match status" value="1"/>
</dbReference>
<evidence type="ECO:0000259" key="11">
    <source>
        <dbReference type="Pfam" id="PF05922"/>
    </source>
</evidence>
<evidence type="ECO:0000256" key="8">
    <source>
        <dbReference type="SAM" id="MobiDB-lite"/>
    </source>
</evidence>
<keyword evidence="3" id="KW-0479">Metal-binding</keyword>
<evidence type="ECO:0000313" key="12">
    <source>
        <dbReference type="EMBL" id="MDQ0582701.1"/>
    </source>
</evidence>
<feature type="chain" id="PRO_5047532741" evidence="9">
    <location>
        <begin position="35"/>
        <end position="448"/>
    </location>
</feature>
<dbReference type="InterPro" id="IPR000209">
    <property type="entry name" value="Peptidase_S8/S53_dom"/>
</dbReference>
<feature type="active site" description="Charge relay system" evidence="6">
    <location>
        <position position="183"/>
    </location>
</feature>
<evidence type="ECO:0000256" key="9">
    <source>
        <dbReference type="SAM" id="SignalP"/>
    </source>
</evidence>
<dbReference type="Proteomes" id="UP001230654">
    <property type="component" value="Unassembled WGS sequence"/>
</dbReference>
<dbReference type="Gene3D" id="3.40.50.200">
    <property type="entry name" value="Peptidase S8/S53 domain"/>
    <property type="match status" value="1"/>
</dbReference>
<dbReference type="InterPro" id="IPR023827">
    <property type="entry name" value="Peptidase_S8_Asp-AS"/>
</dbReference>
<keyword evidence="13" id="KW-1185">Reference proteome</keyword>
<protein>
    <submittedName>
        <fullName evidence="12">Thermitase</fullName>
        <ecNumber evidence="12">3.4.21.66</ecNumber>
    </submittedName>
</protein>
<feature type="domain" description="Inhibitor I9" evidence="11">
    <location>
        <begin position="44"/>
        <end position="117"/>
    </location>
</feature>
<dbReference type="EMBL" id="JAUSWV010000002">
    <property type="protein sequence ID" value="MDQ0582701.1"/>
    <property type="molecule type" value="Genomic_DNA"/>
</dbReference>
<dbReference type="SUPFAM" id="SSF52743">
    <property type="entry name" value="Subtilisin-like"/>
    <property type="match status" value="1"/>
</dbReference>
<evidence type="ECO:0000256" key="2">
    <source>
        <dbReference type="ARBA" id="ARBA00022670"/>
    </source>
</evidence>
<evidence type="ECO:0000256" key="1">
    <source>
        <dbReference type="ARBA" id="ARBA00011073"/>
    </source>
</evidence>
<feature type="region of interest" description="Disordered" evidence="8">
    <location>
        <begin position="117"/>
        <end position="142"/>
    </location>
</feature>
<feature type="active site" description="Charge relay system" evidence="6">
    <location>
        <position position="213"/>
    </location>
</feature>
<dbReference type="Pfam" id="PF00082">
    <property type="entry name" value="Peptidase_S8"/>
    <property type="match status" value="1"/>
</dbReference>
<name>A0ABU0NU99_STRRH</name>
<dbReference type="Gene3D" id="3.30.70.80">
    <property type="entry name" value="Peptidase S8 propeptide/proteinase inhibitor I9"/>
    <property type="match status" value="1"/>
</dbReference>
<accession>A0ABU0NU99</accession>
<evidence type="ECO:0000256" key="3">
    <source>
        <dbReference type="ARBA" id="ARBA00022723"/>
    </source>
</evidence>
<dbReference type="InterPro" id="IPR050131">
    <property type="entry name" value="Peptidase_S8_subtilisin-like"/>
</dbReference>
<dbReference type="InterPro" id="IPR010259">
    <property type="entry name" value="S8pro/Inhibitor_I9"/>
</dbReference>
<dbReference type="InterPro" id="IPR034202">
    <property type="entry name" value="Subtilisin_Carlsberg-like"/>
</dbReference>
<keyword evidence="9" id="KW-0732">Signal</keyword>
<feature type="signal peptide" evidence="9">
    <location>
        <begin position="1"/>
        <end position="34"/>
    </location>
</feature>
<dbReference type="RefSeq" id="WP_307164775.1">
    <property type="nucleotide sequence ID" value="NZ_JAUSWV010000002.1"/>
</dbReference>
<evidence type="ECO:0000256" key="7">
    <source>
        <dbReference type="RuleBase" id="RU003355"/>
    </source>
</evidence>
<feature type="active site" description="Charge relay system" evidence="6">
    <location>
        <position position="377"/>
    </location>
</feature>
<evidence type="ECO:0000259" key="10">
    <source>
        <dbReference type="Pfam" id="PF00082"/>
    </source>
</evidence>
<sequence length="448" mass="45865">MRRLGKIPLRNGALACAALSALMAAGVVPGSAHAAEPVPAQRWIVQLKDTVTDPGRVAEEQAEGVSSDGGSRLRHVFDATVDGAALKGYALEATEDQIEAIRADPQVASVEPDRLVSVPEPVAGSSSQAPRRRAGEPGVGGAAYRGDPLLAGQWGLFRIGAVAGSDHGFRVPEAARVGVAVLDTGVDAGHPDLRVAGSANFSTSPGADDLHGHGTHVAGIVQALNNGIGVEGAAPGTRLWNVKVLGDNGSGLFSDLIAGLNWVAQNAKAKNIRVANLSLGTPKDSPLVHQALRLATQAGVAVVASAGNRGSTAPSYPAAYPEVISVAATTVFDQRADFSSHGASWVDIAAPGTDILSTLPTRATPLGEDYGFLSGTSMAAPFVTGSAALCLTSGHCRGNARDILRTLGRDALPVAGTGSDYRYGLVQVGCYWRNAPRCAPRSVEHDAA</sequence>
<dbReference type="Pfam" id="PF05922">
    <property type="entry name" value="Inhibitor_I9"/>
    <property type="match status" value="1"/>
</dbReference>
<dbReference type="PROSITE" id="PS51892">
    <property type="entry name" value="SUBTILASE"/>
    <property type="match status" value="1"/>
</dbReference>
<dbReference type="InterPro" id="IPR015500">
    <property type="entry name" value="Peptidase_S8_subtilisin-rel"/>
</dbReference>
<organism evidence="12 13">
    <name type="scientific">Streptomyces rishiriensis</name>
    <dbReference type="NCBI Taxonomy" id="68264"/>
    <lineage>
        <taxon>Bacteria</taxon>
        <taxon>Bacillati</taxon>
        <taxon>Actinomycetota</taxon>
        <taxon>Actinomycetes</taxon>
        <taxon>Kitasatosporales</taxon>
        <taxon>Streptomycetaceae</taxon>
        <taxon>Streptomyces</taxon>
    </lineage>
</organism>
<dbReference type="InterPro" id="IPR023828">
    <property type="entry name" value="Peptidase_S8_Ser-AS"/>
</dbReference>
<keyword evidence="5 6" id="KW-0720">Serine protease</keyword>
<feature type="domain" description="Peptidase S8/S53" evidence="10">
    <location>
        <begin position="177"/>
        <end position="424"/>
    </location>
</feature>
<dbReference type="SUPFAM" id="SSF54897">
    <property type="entry name" value="Protease propeptides/inhibitors"/>
    <property type="match status" value="1"/>
</dbReference>